<feature type="compositionally biased region" description="Polar residues" evidence="1">
    <location>
        <begin position="1"/>
        <end position="25"/>
    </location>
</feature>
<evidence type="ECO:0000313" key="2">
    <source>
        <dbReference type="EMBL" id="TID26969.1"/>
    </source>
</evidence>
<keyword evidence="3" id="KW-1185">Reference proteome</keyword>
<name>A0A4Z1PVD6_9PEZI</name>
<organism evidence="2 3">
    <name type="scientific">Venturia nashicola</name>
    <dbReference type="NCBI Taxonomy" id="86259"/>
    <lineage>
        <taxon>Eukaryota</taxon>
        <taxon>Fungi</taxon>
        <taxon>Dikarya</taxon>
        <taxon>Ascomycota</taxon>
        <taxon>Pezizomycotina</taxon>
        <taxon>Dothideomycetes</taxon>
        <taxon>Pleosporomycetidae</taxon>
        <taxon>Venturiales</taxon>
        <taxon>Venturiaceae</taxon>
        <taxon>Venturia</taxon>
    </lineage>
</organism>
<accession>A0A4Z1PVD6</accession>
<dbReference type="AlphaFoldDB" id="A0A4Z1PVD6"/>
<evidence type="ECO:0000313" key="3">
    <source>
        <dbReference type="Proteomes" id="UP000298493"/>
    </source>
</evidence>
<evidence type="ECO:0000256" key="1">
    <source>
        <dbReference type="SAM" id="MobiDB-lite"/>
    </source>
</evidence>
<feature type="region of interest" description="Disordered" evidence="1">
    <location>
        <begin position="1"/>
        <end position="61"/>
    </location>
</feature>
<sequence length="206" mass="23213">MPVSSARTHQTPNASATSGPSNTLPCRNHLQRVRTASERNDNTTPEEGNNQGNAERDNPVWFSSRHSRFKIFKHWGVEAHEKAKYIGRRVPGAEKALREVVQREERDLIPSSIHHANPQIDPNAHEIRFVGLIQEELESRRPMQVGPSMRQDDGRPIGVALSVGEVEIPEQDLGGDTLVFESERYIEWVFDSFAAEVVAPRFGWGD</sequence>
<dbReference type="EMBL" id="SNSC02000002">
    <property type="protein sequence ID" value="TID26969.1"/>
    <property type="molecule type" value="Genomic_DNA"/>
</dbReference>
<gene>
    <name evidence="2" type="ORF">E6O75_ATG01462</name>
</gene>
<proteinExistence type="predicted"/>
<reference evidence="2 3" key="1">
    <citation type="submission" date="2019-04" db="EMBL/GenBank/DDBJ databases">
        <title>High contiguity whole genome sequence and gene annotation resource for two Venturia nashicola isolates.</title>
        <authorList>
            <person name="Prokchorchik M."/>
            <person name="Won K."/>
            <person name="Lee Y."/>
            <person name="Choi E.D."/>
            <person name="Segonzac C."/>
            <person name="Sohn K.H."/>
        </authorList>
    </citation>
    <scope>NUCLEOTIDE SEQUENCE [LARGE SCALE GENOMIC DNA]</scope>
    <source>
        <strain evidence="2 3">PRI2</strain>
    </source>
</reference>
<protein>
    <submittedName>
        <fullName evidence="2">Uncharacterized protein</fullName>
    </submittedName>
</protein>
<dbReference type="Proteomes" id="UP000298493">
    <property type="component" value="Unassembled WGS sequence"/>
</dbReference>
<feature type="compositionally biased region" description="Polar residues" evidence="1">
    <location>
        <begin position="42"/>
        <end position="53"/>
    </location>
</feature>
<comment type="caution">
    <text evidence="2">The sequence shown here is derived from an EMBL/GenBank/DDBJ whole genome shotgun (WGS) entry which is preliminary data.</text>
</comment>